<feature type="domain" description="Major facilitator superfamily (MFS) profile" evidence="9">
    <location>
        <begin position="255"/>
        <end position="683"/>
    </location>
</feature>
<sequence length="694" mass="77139">MVFINVGLSKCYWNQYFAAISVNLLSLSYGGVILWTSASYIYLKKDSNRFETGVLTKEQLGLITAALSPGTLVGALFFGWLADKIGRKRCLLLAALPMLAHWIIIPFARNPLQLAVARFLGGTAGGSCFTVIPIYITELAQDNLRSTLGMLLSLALSTGVLLINTLGYFLHYITVAWIMTIIPLAFLVLFAFNPESPQYLAQRNREKAERSLRYYRGISSSGDANEEFQQELSRLCKSEDEKPEKLQLCWHDFINLLSLSYGCVYSWTSASYVYLLEDSRQFETGVLTKEQLGWVTAAAFPGSFVGALFFGWLADKIGRKRCLLLAALPMLTHWLIIPFARNPFQLAVARFFAGTAGGCCFTVIPVYITELAQDRLRSTLGMIFALNLGAGILLINILGYFMHYITVAWILIVIPLAFLVCFSFNPESPQYLAQHNKEKAERSLRYYRGISSSGDANEEFQQELSRLCKSEEEKPGKPQLCWHDFTTRKARKAYLIGLGLVLANQFNGSLAMQNYMTFIFAEAGSNLPPMLSAIIVSAIQLTGTCSSTHFVERAGRKTLLLISISGIFLGESAMASYYFLTSKGYDTSMFNWLPIASFSLIQFSANSGILSVIFPVIAELTPPKIRSTVVRVQMITMFLLASVITKIFPYLTVTLGMPGTLFICAGFSFAFIVFIAIFVPETKGKTIEAIQDSL</sequence>
<organism evidence="10 11">
    <name type="scientific">Drosophila albomicans</name>
    <name type="common">Fruit fly</name>
    <dbReference type="NCBI Taxonomy" id="7291"/>
    <lineage>
        <taxon>Eukaryota</taxon>
        <taxon>Metazoa</taxon>
        <taxon>Ecdysozoa</taxon>
        <taxon>Arthropoda</taxon>
        <taxon>Hexapoda</taxon>
        <taxon>Insecta</taxon>
        <taxon>Pterygota</taxon>
        <taxon>Neoptera</taxon>
        <taxon>Endopterygota</taxon>
        <taxon>Diptera</taxon>
        <taxon>Brachycera</taxon>
        <taxon>Muscomorpha</taxon>
        <taxon>Ephydroidea</taxon>
        <taxon>Drosophilidae</taxon>
        <taxon>Drosophila</taxon>
    </lineage>
</organism>
<feature type="transmembrane region" description="Helical" evidence="8">
    <location>
        <begin position="115"/>
        <end position="136"/>
    </location>
</feature>
<dbReference type="InterPro" id="IPR050549">
    <property type="entry name" value="MFS_Trehalose_Transporter"/>
</dbReference>
<dbReference type="PANTHER" id="PTHR48021">
    <property type="match status" value="1"/>
</dbReference>
<dbReference type="Gene3D" id="1.20.1250.20">
    <property type="entry name" value="MFS general substrate transporter like domains"/>
    <property type="match status" value="2"/>
</dbReference>
<reference evidence="11" key="1">
    <citation type="submission" date="2025-08" db="UniProtKB">
        <authorList>
            <consortium name="RefSeq"/>
        </authorList>
    </citation>
    <scope>IDENTIFICATION</scope>
    <source>
        <strain evidence="11">15112-1751.03</strain>
        <tissue evidence="11">Whole Adult</tissue>
    </source>
</reference>
<feature type="transmembrane region" description="Helical" evidence="8">
    <location>
        <begin position="660"/>
        <end position="679"/>
    </location>
</feature>
<keyword evidence="5 8" id="KW-0812">Transmembrane</keyword>
<evidence type="ECO:0000256" key="2">
    <source>
        <dbReference type="ARBA" id="ARBA00022448"/>
    </source>
</evidence>
<protein>
    <submittedName>
        <fullName evidence="11">Facilitated trehalose transporter Tret1-2 homolog isoform X1</fullName>
    </submittedName>
</protein>
<dbReference type="Proteomes" id="UP000515160">
    <property type="component" value="Chromosome 2L"/>
</dbReference>
<dbReference type="RefSeq" id="XP_051858944.1">
    <property type="nucleotide sequence ID" value="XM_052002984.1"/>
</dbReference>
<evidence type="ECO:0000313" key="11">
    <source>
        <dbReference type="RefSeq" id="XP_051858944.1"/>
    </source>
</evidence>
<feature type="transmembrane region" description="Helical" evidence="8">
    <location>
        <begin position="530"/>
        <end position="551"/>
    </location>
</feature>
<evidence type="ECO:0000313" key="10">
    <source>
        <dbReference type="Proteomes" id="UP000515160"/>
    </source>
</evidence>
<keyword evidence="6 8" id="KW-1133">Transmembrane helix</keyword>
<evidence type="ECO:0000256" key="6">
    <source>
        <dbReference type="ARBA" id="ARBA00022989"/>
    </source>
</evidence>
<dbReference type="GO" id="GO:0005886">
    <property type="term" value="C:plasma membrane"/>
    <property type="evidence" value="ECO:0007669"/>
    <property type="project" value="UniProtKB-SubCell"/>
</dbReference>
<feature type="transmembrane region" description="Helical" evidence="8">
    <location>
        <begin position="294"/>
        <end position="315"/>
    </location>
</feature>
<dbReference type="InterPro" id="IPR005828">
    <property type="entry name" value="MFS_sugar_transport-like"/>
</dbReference>
<keyword evidence="2" id="KW-0813">Transport</keyword>
<evidence type="ECO:0000256" key="7">
    <source>
        <dbReference type="ARBA" id="ARBA00023136"/>
    </source>
</evidence>
<dbReference type="PANTHER" id="PTHR48021:SF33">
    <property type="entry name" value="AT22075P-RELATED"/>
    <property type="match status" value="1"/>
</dbReference>
<feature type="transmembrane region" description="Helical" evidence="8">
    <location>
        <begin position="90"/>
        <end position="109"/>
    </location>
</feature>
<feature type="transmembrane region" description="Helical" evidence="8">
    <location>
        <begin position="493"/>
        <end position="510"/>
    </location>
</feature>
<dbReference type="CDD" id="cd17358">
    <property type="entry name" value="MFS_GLUT6_8_Class3_like"/>
    <property type="match status" value="1"/>
</dbReference>
<feature type="transmembrane region" description="Helical" evidence="8">
    <location>
        <begin position="407"/>
        <end position="425"/>
    </location>
</feature>
<evidence type="ECO:0000259" key="9">
    <source>
        <dbReference type="PROSITE" id="PS50850"/>
    </source>
</evidence>
<dbReference type="SUPFAM" id="SSF103473">
    <property type="entry name" value="MFS general substrate transporter"/>
    <property type="match status" value="2"/>
</dbReference>
<evidence type="ECO:0000256" key="3">
    <source>
        <dbReference type="ARBA" id="ARBA00022475"/>
    </source>
</evidence>
<feature type="transmembrane region" description="Helical" evidence="8">
    <location>
        <begin position="629"/>
        <end position="648"/>
    </location>
</feature>
<feature type="transmembrane region" description="Helical" evidence="8">
    <location>
        <begin position="592"/>
        <end position="617"/>
    </location>
</feature>
<evidence type="ECO:0000256" key="5">
    <source>
        <dbReference type="ARBA" id="ARBA00022692"/>
    </source>
</evidence>
<dbReference type="PROSITE" id="PS50850">
    <property type="entry name" value="MFS"/>
    <property type="match status" value="1"/>
</dbReference>
<evidence type="ECO:0000256" key="1">
    <source>
        <dbReference type="ARBA" id="ARBA00004651"/>
    </source>
</evidence>
<feature type="transmembrane region" description="Helical" evidence="8">
    <location>
        <begin position="175"/>
        <end position="193"/>
    </location>
</feature>
<accession>A0A9C6WDC3</accession>
<feature type="transmembrane region" description="Helical" evidence="8">
    <location>
        <begin position="62"/>
        <end position="83"/>
    </location>
</feature>
<feature type="transmembrane region" description="Helical" evidence="8">
    <location>
        <begin position="347"/>
        <end position="368"/>
    </location>
</feature>
<dbReference type="GO" id="GO:0051119">
    <property type="term" value="F:sugar transmembrane transporter activity"/>
    <property type="evidence" value="ECO:0007669"/>
    <property type="project" value="InterPro"/>
</dbReference>
<keyword evidence="3" id="KW-1003">Cell membrane</keyword>
<keyword evidence="7 8" id="KW-0472">Membrane</keyword>
<name>A0A9C6WDC3_DROAB</name>
<dbReference type="AlphaFoldDB" id="A0A9C6WDC3"/>
<dbReference type="InterPro" id="IPR036259">
    <property type="entry name" value="MFS_trans_sf"/>
</dbReference>
<feature type="transmembrane region" description="Helical" evidence="8">
    <location>
        <begin position="148"/>
        <end position="169"/>
    </location>
</feature>
<dbReference type="OrthoDB" id="6612291at2759"/>
<feature type="transmembrane region" description="Helical" evidence="8">
    <location>
        <begin position="322"/>
        <end position="341"/>
    </location>
</feature>
<keyword evidence="10" id="KW-1185">Reference proteome</keyword>
<feature type="transmembrane region" description="Helical" evidence="8">
    <location>
        <begin position="253"/>
        <end position="274"/>
    </location>
</feature>
<feature type="transmembrane region" description="Helical" evidence="8">
    <location>
        <begin position="380"/>
        <end position="401"/>
    </location>
</feature>
<proteinExistence type="predicted"/>
<dbReference type="GeneID" id="117578386"/>
<comment type="subcellular location">
    <subcellularLocation>
        <location evidence="1">Cell membrane</location>
        <topology evidence="1">Multi-pass membrane protein</topology>
    </subcellularLocation>
</comment>
<dbReference type="InterPro" id="IPR020846">
    <property type="entry name" value="MFS_dom"/>
</dbReference>
<keyword evidence="4" id="KW-0762">Sugar transport</keyword>
<gene>
    <name evidence="11" type="primary">LOC117578386</name>
</gene>
<feature type="transmembrane region" description="Helical" evidence="8">
    <location>
        <begin position="16"/>
        <end position="42"/>
    </location>
</feature>
<evidence type="ECO:0000256" key="8">
    <source>
        <dbReference type="SAM" id="Phobius"/>
    </source>
</evidence>
<dbReference type="InterPro" id="IPR044775">
    <property type="entry name" value="MFS_ERD6/Tret1-like"/>
</dbReference>
<dbReference type="Pfam" id="PF00083">
    <property type="entry name" value="Sugar_tr"/>
    <property type="match status" value="2"/>
</dbReference>
<feature type="transmembrane region" description="Helical" evidence="8">
    <location>
        <begin position="558"/>
        <end position="580"/>
    </location>
</feature>
<evidence type="ECO:0000256" key="4">
    <source>
        <dbReference type="ARBA" id="ARBA00022597"/>
    </source>
</evidence>
<dbReference type="FunFam" id="1.20.1250.20:FF:000218">
    <property type="entry name" value="facilitated trehalose transporter Tret1"/>
    <property type="match status" value="1"/>
</dbReference>